<evidence type="ECO:0000313" key="2">
    <source>
        <dbReference type="Proteomes" id="UP000544222"/>
    </source>
</evidence>
<sequence>MPYRRLPNTDQARLRALRAVLTASAAQPGDSVVSYKSQLEAKTCFQNFEQTISHYQQMYDRQVTASKDLQEVFHNARLYLSHFIQVFNLSVIRGEIKPEIKRLFHISPDVASIPDFSSMDSLLETGAYVIEGEAERIRQGGTPLYNPAIAKVKVHYDIFKERRLNQLSLQQNTQRYAAQVSAMRNDVDTLIVDLWNQIEASFQSLSPYQRLETCKAWGVVYYYRRGEAVLTLENDCIADAEPVEVEAIAAIAIPETVIAEPLQEHLLFDEEEAKEKEEIPMSVQMRSLMSKKKRNHPVSQDLLLSLFFQ</sequence>
<keyword evidence="2" id="KW-1185">Reference proteome</keyword>
<protein>
    <submittedName>
        <fullName evidence="1">Uncharacterized protein</fullName>
    </submittedName>
</protein>
<name>A0A7W5H3E3_9PORP</name>
<dbReference type="EMBL" id="JACHYB010000002">
    <property type="protein sequence ID" value="MBB3188312.1"/>
    <property type="molecule type" value="Genomic_DNA"/>
</dbReference>
<dbReference type="RefSeq" id="WP_183414072.1">
    <property type="nucleotide sequence ID" value="NZ_JACHYB010000002.1"/>
</dbReference>
<proteinExistence type="predicted"/>
<dbReference type="Proteomes" id="UP000544222">
    <property type="component" value="Unassembled WGS sequence"/>
</dbReference>
<organism evidence="1 2">
    <name type="scientific">Microbacter margulisiae</name>
    <dbReference type="NCBI Taxonomy" id="1350067"/>
    <lineage>
        <taxon>Bacteria</taxon>
        <taxon>Pseudomonadati</taxon>
        <taxon>Bacteroidota</taxon>
        <taxon>Bacteroidia</taxon>
        <taxon>Bacteroidales</taxon>
        <taxon>Porphyromonadaceae</taxon>
        <taxon>Microbacter</taxon>
    </lineage>
</organism>
<evidence type="ECO:0000313" key="1">
    <source>
        <dbReference type="EMBL" id="MBB3188312.1"/>
    </source>
</evidence>
<comment type="caution">
    <text evidence="1">The sequence shown here is derived from an EMBL/GenBank/DDBJ whole genome shotgun (WGS) entry which is preliminary data.</text>
</comment>
<reference evidence="1 2" key="1">
    <citation type="submission" date="2020-08" db="EMBL/GenBank/DDBJ databases">
        <title>Genomic Encyclopedia of Type Strains, Phase IV (KMG-IV): sequencing the most valuable type-strain genomes for metagenomic binning, comparative biology and taxonomic classification.</title>
        <authorList>
            <person name="Goeker M."/>
        </authorList>
    </citation>
    <scope>NUCLEOTIDE SEQUENCE [LARGE SCALE GENOMIC DNA]</scope>
    <source>
        <strain evidence="1 2">DSM 27471</strain>
    </source>
</reference>
<gene>
    <name evidence="1" type="ORF">FHX64_002510</name>
</gene>
<accession>A0A7W5H3E3</accession>
<dbReference type="AlphaFoldDB" id="A0A7W5H3E3"/>